<feature type="transmembrane region" description="Helical" evidence="1">
    <location>
        <begin position="232"/>
        <end position="251"/>
    </location>
</feature>
<protein>
    <submittedName>
        <fullName evidence="2">ABC transporter permease</fullName>
    </submittedName>
</protein>
<dbReference type="KEGG" id="chyd:H4K34_05270"/>
<evidence type="ECO:0000256" key="1">
    <source>
        <dbReference type="SAM" id="Phobius"/>
    </source>
</evidence>
<feature type="transmembrane region" description="Helical" evidence="1">
    <location>
        <begin position="158"/>
        <end position="180"/>
    </location>
</feature>
<keyword evidence="3" id="KW-1185">Reference proteome</keyword>
<dbReference type="EMBL" id="CP060139">
    <property type="protein sequence ID" value="QNR25250.1"/>
    <property type="molecule type" value="Genomic_DNA"/>
</dbReference>
<sequence length="259" mass="29215">MNKVFKYCFLDLIRSRWTLAYGLFFILSSGGLLYLSGDSSKVVVSLMNVIILLVPLISMIYGMMYMYQVRDYVEILLAQPISRKSIFGGYILGLSAALSICVVLGLLIPLLFFDPQQIFQAQWLMLIGISVILTIIFCILASFLVLKHENRLKGFGIGLFIWLFLAVIYDGLFLVILVAFEAYPVEQMALGLTLANPVDMGRVLLIFQLDYSALMGYTGAIFEKFFGTLQGTVIIGFAYLLWIGFPSWLLLRKAQLKDF</sequence>
<keyword evidence="1" id="KW-0812">Transmembrane</keyword>
<feature type="transmembrane region" description="Helical" evidence="1">
    <location>
        <begin position="123"/>
        <end position="146"/>
    </location>
</feature>
<feature type="transmembrane region" description="Helical" evidence="1">
    <location>
        <begin position="87"/>
        <end position="111"/>
    </location>
</feature>
<reference evidence="2 3" key="1">
    <citation type="submission" date="2020-08" db="EMBL/GenBank/DDBJ databases">
        <title>Croceimicrobium hydrocarbonivorans gen. nov., sp. nov., a novel marine bacterium isolated from a bacterial consortium that degrades polyethylene terephthalate.</title>
        <authorList>
            <person name="Liu R."/>
        </authorList>
    </citation>
    <scope>NUCLEOTIDE SEQUENCE [LARGE SCALE GENOMIC DNA]</scope>
    <source>
        <strain evidence="2 3">A20-9</strain>
    </source>
</reference>
<evidence type="ECO:0000313" key="2">
    <source>
        <dbReference type="EMBL" id="QNR25250.1"/>
    </source>
</evidence>
<gene>
    <name evidence="2" type="ORF">H4K34_05270</name>
</gene>
<proteinExistence type="predicted"/>
<dbReference type="Proteomes" id="UP000516305">
    <property type="component" value="Chromosome"/>
</dbReference>
<feature type="transmembrane region" description="Helical" evidence="1">
    <location>
        <begin position="20"/>
        <end position="37"/>
    </location>
</feature>
<dbReference type="AlphaFoldDB" id="A0A7H0VHQ2"/>
<dbReference type="RefSeq" id="WP_210759777.1">
    <property type="nucleotide sequence ID" value="NZ_CP060139.1"/>
</dbReference>
<accession>A0A7H0VHQ2</accession>
<evidence type="ECO:0000313" key="3">
    <source>
        <dbReference type="Proteomes" id="UP000516305"/>
    </source>
</evidence>
<name>A0A7H0VHQ2_9FLAO</name>
<organism evidence="2 3">
    <name type="scientific">Croceimicrobium hydrocarbonivorans</name>
    <dbReference type="NCBI Taxonomy" id="2761580"/>
    <lineage>
        <taxon>Bacteria</taxon>
        <taxon>Pseudomonadati</taxon>
        <taxon>Bacteroidota</taxon>
        <taxon>Flavobacteriia</taxon>
        <taxon>Flavobacteriales</taxon>
        <taxon>Owenweeksiaceae</taxon>
        <taxon>Croceimicrobium</taxon>
    </lineage>
</organism>
<keyword evidence="1" id="KW-1133">Transmembrane helix</keyword>
<keyword evidence="1" id="KW-0472">Membrane</keyword>
<feature type="transmembrane region" description="Helical" evidence="1">
    <location>
        <begin position="43"/>
        <end position="67"/>
    </location>
</feature>